<organism evidence="1">
    <name type="scientific">Eucalyptus grandis</name>
    <name type="common">Flooded gum</name>
    <dbReference type="NCBI Taxonomy" id="71139"/>
    <lineage>
        <taxon>Eukaryota</taxon>
        <taxon>Viridiplantae</taxon>
        <taxon>Streptophyta</taxon>
        <taxon>Embryophyta</taxon>
        <taxon>Tracheophyta</taxon>
        <taxon>Spermatophyta</taxon>
        <taxon>Magnoliopsida</taxon>
        <taxon>eudicotyledons</taxon>
        <taxon>Gunneridae</taxon>
        <taxon>Pentapetalae</taxon>
        <taxon>rosids</taxon>
        <taxon>malvids</taxon>
        <taxon>Myrtales</taxon>
        <taxon>Myrtaceae</taxon>
        <taxon>Myrtoideae</taxon>
        <taxon>Eucalypteae</taxon>
        <taxon>Eucalyptus</taxon>
    </lineage>
</organism>
<dbReference type="Gramene" id="KCW81187">
    <property type="protein sequence ID" value="KCW81187"/>
    <property type="gene ID" value="EUGRSUZ_C02556"/>
</dbReference>
<evidence type="ECO:0000313" key="1">
    <source>
        <dbReference type="EMBL" id="KCW81187.1"/>
    </source>
</evidence>
<accession>A0A059CS31</accession>
<dbReference type="AlphaFoldDB" id="A0A059CS31"/>
<reference evidence="1" key="1">
    <citation type="submission" date="2013-07" db="EMBL/GenBank/DDBJ databases">
        <title>The genome of Eucalyptus grandis.</title>
        <authorList>
            <person name="Schmutz J."/>
            <person name="Hayes R."/>
            <person name="Myburg A."/>
            <person name="Tuskan G."/>
            <person name="Grattapaglia D."/>
            <person name="Rokhsar D.S."/>
        </authorList>
    </citation>
    <scope>NUCLEOTIDE SEQUENCE</scope>
    <source>
        <tissue evidence="1">Leaf extractions</tissue>
    </source>
</reference>
<dbReference type="OMA" id="HNGGHEV"/>
<protein>
    <submittedName>
        <fullName evidence="1">Uncharacterized protein</fullName>
    </submittedName>
</protein>
<proteinExistence type="predicted"/>
<sequence>MEDINIVIYDGVPGLAVHRVRLCLCVPAGEPEEPAPADDGHLPHTGEHRVPAEHAQRAPVVLPLSEHVVLHHEQPNVVLRRQRVDTLGPPDLLGAHLGAFGQWVIDHDHGPEPCGRRVGHLGLSDAHGGRVAPAHDVVEVEVEVAQLLLLEPELLGEEAAREGVRVCGDKNGRHTEEREGYELSHG</sequence>
<gene>
    <name evidence="1" type="ORF">EUGRSUZ_C02556</name>
</gene>
<dbReference type="InParanoid" id="A0A059CS31"/>
<dbReference type="EMBL" id="KK198755">
    <property type="protein sequence ID" value="KCW81187.1"/>
    <property type="molecule type" value="Genomic_DNA"/>
</dbReference>
<name>A0A059CS31_EUCGR</name>